<name>A0A6A5BWK0_NAEFO</name>
<dbReference type="Proteomes" id="UP000444721">
    <property type="component" value="Unassembled WGS sequence"/>
</dbReference>
<dbReference type="OrthoDB" id="10586227at2759"/>
<dbReference type="GeneID" id="68110225"/>
<evidence type="ECO:0000313" key="3">
    <source>
        <dbReference type="Proteomes" id="UP000444721"/>
    </source>
</evidence>
<proteinExistence type="predicted"/>
<feature type="region of interest" description="Disordered" evidence="1">
    <location>
        <begin position="118"/>
        <end position="139"/>
    </location>
</feature>
<sequence length="835" mass="96430">MKPQLEDLPDEVLHHIGSFIIARDETLLQSYFGEFVRGGGASFTCSKNRLFLNATQFYLGVLGALNKNMYDRVRSHQGFFWMNNLFVWNATKQMDASCKSHAKFDEIVRNYWLYEKPSEDDESEDIDEEDFDSEEENDEEEFNYKDFHETRVSLHSEEDKNAIERTDLISNFLLLNSQCQFRKIFIQGHATFFNSLFTHTTQRILERELSTKISSQPSPAITPILFPFQFLHELYLHTNDINLFSLFDMIVKSTCPSLKRLHVMARKFAKFQETGASHHPHDSPHGAHMTYLPLTSLRILCHTYSFKQPNVKTQSTTLSQALGLYLPHFPMLQEIFLPFWTPDILQLVATSCFHIKDLVLHGGTLMNGSYDEVLELICQNIIALERFIIWRSALSGFYVDIGQAFFTRIFDHFHHTLREFSVATSLSRFSSLNDTDAHFACKLRMPSQLRTLIIENLEDHYYNSGTPLGVMNLLANIFSNNDTCSQNNLENIFISLRHYRLSNLDLITNNVKCLHLNIENTMEVITKLSQRPHASLIRDLYIQIHCNDDLEKLMTALKTKFFSGLRRLKLSVEPTSYGEQIDLFKLMQQVAHLEALELVNEHQVAYSQKFSPFYENEISLINVYRAVPTSDWMWNTWSGQDIHSQIPQHSSITNLKEFSIFTSSKMLQAAIPRLPNLTRLCIEVVNIESFGCSTCDMVSTISCTLHDLRYFKIGFLGTSQSFSKRGQQYPISIMANIEQSRVDLRDMNSVDAIRIIILFYIVTFRGLFSFSSFTNDGFVVAFGHKPKKSEIATLLELEFDKAVDNCSFEEKSDPILMANMKKAFIEEMIEKAVEK</sequence>
<keyword evidence="3" id="KW-1185">Reference proteome</keyword>
<dbReference type="RefSeq" id="XP_044562398.1">
    <property type="nucleotide sequence ID" value="XM_044706264.1"/>
</dbReference>
<dbReference type="AlphaFoldDB" id="A0A6A5BWK0"/>
<organism evidence="2 3">
    <name type="scientific">Naegleria fowleri</name>
    <name type="common">Brain eating amoeba</name>
    <dbReference type="NCBI Taxonomy" id="5763"/>
    <lineage>
        <taxon>Eukaryota</taxon>
        <taxon>Discoba</taxon>
        <taxon>Heterolobosea</taxon>
        <taxon>Tetramitia</taxon>
        <taxon>Eutetramitia</taxon>
        <taxon>Vahlkampfiidae</taxon>
        <taxon>Naegleria</taxon>
    </lineage>
</organism>
<dbReference type="EMBL" id="VFQX01000033">
    <property type="protein sequence ID" value="KAF0977685.1"/>
    <property type="molecule type" value="Genomic_DNA"/>
</dbReference>
<gene>
    <name evidence="2" type="ORF">FDP41_003007</name>
</gene>
<dbReference type="VEuPathDB" id="AmoebaDB:FDP41_003007"/>
<dbReference type="VEuPathDB" id="AmoebaDB:NfTy_058290"/>
<protein>
    <submittedName>
        <fullName evidence="2">Uncharacterized protein</fullName>
    </submittedName>
</protein>
<reference evidence="2 3" key="1">
    <citation type="journal article" date="2019" name="Sci. Rep.">
        <title>Nanopore sequencing improves the draft genome of the human pathogenic amoeba Naegleria fowleri.</title>
        <authorList>
            <person name="Liechti N."/>
            <person name="Schurch N."/>
            <person name="Bruggmann R."/>
            <person name="Wittwer M."/>
        </authorList>
    </citation>
    <scope>NUCLEOTIDE SEQUENCE [LARGE SCALE GENOMIC DNA]</scope>
    <source>
        <strain evidence="2 3">ATCC 30894</strain>
    </source>
</reference>
<evidence type="ECO:0000313" key="2">
    <source>
        <dbReference type="EMBL" id="KAF0977685.1"/>
    </source>
</evidence>
<dbReference type="VEuPathDB" id="AmoebaDB:NF0096000"/>
<evidence type="ECO:0000256" key="1">
    <source>
        <dbReference type="SAM" id="MobiDB-lite"/>
    </source>
</evidence>
<comment type="caution">
    <text evidence="2">The sequence shown here is derived from an EMBL/GenBank/DDBJ whole genome shotgun (WGS) entry which is preliminary data.</text>
</comment>
<accession>A0A6A5BWK0</accession>